<sequence>MAAGDLIRSLNALADEVEREQRNNVSEDFYVYVGDRTRSILEHLAELSALTGLDTRLAAEPLRVVEDRLSSSLSRGVGRPVLRFN</sequence>
<reference evidence="1 2" key="1">
    <citation type="submission" date="2024-05" db="EMBL/GenBank/DDBJ databases">
        <title>Genome sequencing and assembly of Indian major carp, Cirrhinus mrigala (Hamilton, 1822).</title>
        <authorList>
            <person name="Mohindra V."/>
            <person name="Chowdhury L.M."/>
            <person name="Lal K."/>
            <person name="Jena J.K."/>
        </authorList>
    </citation>
    <scope>NUCLEOTIDE SEQUENCE [LARGE SCALE GENOMIC DNA]</scope>
    <source>
        <strain evidence="1">CM1030</strain>
        <tissue evidence="1">Blood</tissue>
    </source>
</reference>
<gene>
    <name evidence="1" type="ORF">M9458_051414</name>
</gene>
<comment type="caution">
    <text evidence="1">The sequence shown here is derived from an EMBL/GenBank/DDBJ whole genome shotgun (WGS) entry which is preliminary data.</text>
</comment>
<accession>A0ABD0MTF1</accession>
<feature type="non-terminal residue" evidence="1">
    <location>
        <position position="85"/>
    </location>
</feature>
<dbReference type="Proteomes" id="UP001529510">
    <property type="component" value="Unassembled WGS sequence"/>
</dbReference>
<evidence type="ECO:0000313" key="1">
    <source>
        <dbReference type="EMBL" id="KAL0153287.1"/>
    </source>
</evidence>
<proteinExistence type="predicted"/>
<keyword evidence="2" id="KW-1185">Reference proteome</keyword>
<dbReference type="EMBL" id="JAMKFB020000122">
    <property type="protein sequence ID" value="KAL0153287.1"/>
    <property type="molecule type" value="Genomic_DNA"/>
</dbReference>
<protein>
    <submittedName>
        <fullName evidence="1">Uncharacterized protein</fullName>
    </submittedName>
</protein>
<evidence type="ECO:0000313" key="2">
    <source>
        <dbReference type="Proteomes" id="UP001529510"/>
    </source>
</evidence>
<dbReference type="AlphaFoldDB" id="A0ABD0MTF1"/>
<name>A0ABD0MTF1_CIRMR</name>
<organism evidence="1 2">
    <name type="scientific">Cirrhinus mrigala</name>
    <name type="common">Mrigala</name>
    <dbReference type="NCBI Taxonomy" id="683832"/>
    <lineage>
        <taxon>Eukaryota</taxon>
        <taxon>Metazoa</taxon>
        <taxon>Chordata</taxon>
        <taxon>Craniata</taxon>
        <taxon>Vertebrata</taxon>
        <taxon>Euteleostomi</taxon>
        <taxon>Actinopterygii</taxon>
        <taxon>Neopterygii</taxon>
        <taxon>Teleostei</taxon>
        <taxon>Ostariophysi</taxon>
        <taxon>Cypriniformes</taxon>
        <taxon>Cyprinidae</taxon>
        <taxon>Labeoninae</taxon>
        <taxon>Labeonini</taxon>
        <taxon>Cirrhinus</taxon>
    </lineage>
</organism>